<dbReference type="SMART" id="SM00345">
    <property type="entry name" value="HTH_GNTR"/>
    <property type="match status" value="1"/>
</dbReference>
<dbReference type="Pfam" id="PF07729">
    <property type="entry name" value="FCD"/>
    <property type="match status" value="1"/>
</dbReference>
<keyword evidence="1" id="KW-0805">Transcription regulation</keyword>
<dbReference type="SMART" id="SM00895">
    <property type="entry name" value="FCD"/>
    <property type="match status" value="1"/>
</dbReference>
<reference evidence="6 7" key="1">
    <citation type="submission" date="2023-10" db="EMBL/GenBank/DDBJ databases">
        <title>Surface-active antibiotics is a multifunctional adaptation for post-fire microbes.</title>
        <authorList>
            <person name="Liu M.D."/>
            <person name="Du Y."/>
            <person name="Koupaei S.K."/>
            <person name="Kim N.R."/>
            <person name="Zhang W."/>
            <person name="Traxler M.F."/>
        </authorList>
    </citation>
    <scope>NUCLEOTIDE SEQUENCE [LARGE SCALE GENOMIC DNA]</scope>
    <source>
        <strain evidence="6 7">F3</strain>
    </source>
</reference>
<feature type="domain" description="HTH gntR-type" evidence="5">
    <location>
        <begin position="12"/>
        <end position="79"/>
    </location>
</feature>
<evidence type="ECO:0000313" key="6">
    <source>
        <dbReference type="EMBL" id="WOD14368.1"/>
    </source>
</evidence>
<keyword evidence="2" id="KW-0238">DNA-binding</keyword>
<dbReference type="SUPFAM" id="SSF46785">
    <property type="entry name" value="Winged helix' DNA-binding domain"/>
    <property type="match status" value="1"/>
</dbReference>
<evidence type="ECO:0000256" key="3">
    <source>
        <dbReference type="ARBA" id="ARBA00023163"/>
    </source>
</evidence>
<evidence type="ECO:0000313" key="7">
    <source>
        <dbReference type="Proteomes" id="UP001302652"/>
    </source>
</evidence>
<evidence type="ECO:0000256" key="2">
    <source>
        <dbReference type="ARBA" id="ARBA00023125"/>
    </source>
</evidence>
<dbReference type="Pfam" id="PF00392">
    <property type="entry name" value="GntR"/>
    <property type="match status" value="1"/>
</dbReference>
<keyword evidence="7" id="KW-1185">Reference proteome</keyword>
<dbReference type="InterPro" id="IPR000524">
    <property type="entry name" value="Tscrpt_reg_HTH_GntR"/>
</dbReference>
<evidence type="ECO:0000259" key="5">
    <source>
        <dbReference type="PROSITE" id="PS50949"/>
    </source>
</evidence>
<dbReference type="EMBL" id="CP136511">
    <property type="protein sequence ID" value="WOD14368.1"/>
    <property type="molecule type" value="Genomic_DNA"/>
</dbReference>
<name>A0ABZ0EAW1_9BURK</name>
<sequence>MISDLVTPLKRQTLSANVYEQLKELVMSGQMMPGEQFSLRSTALALGVSVMPVREAMQRLVAEQALEVTPNRAMRVPTMTASQFREITRIRVNLEGLATDQAASSWTDADFRRIIQWDERFSSEMATGKPNGTRLITFNKELHFAIYSAAKMPLLLQMIEALWLRIGPILNYDLRSGSRRIEERVAVSHHAALVKALRQRDGAAARIALQGDIESAADFILSAGGLVSADAPEQPEPPEPLASRKATKRPRSVLMG</sequence>
<dbReference type="SUPFAM" id="SSF48008">
    <property type="entry name" value="GntR ligand-binding domain-like"/>
    <property type="match status" value="1"/>
</dbReference>
<dbReference type="PANTHER" id="PTHR43537:SF39">
    <property type="entry name" value="HTH-TYPE TRANSCRIPTIONAL REGULATOR MCBR"/>
    <property type="match status" value="1"/>
</dbReference>
<dbReference type="InterPro" id="IPR036388">
    <property type="entry name" value="WH-like_DNA-bd_sf"/>
</dbReference>
<evidence type="ECO:0000256" key="1">
    <source>
        <dbReference type="ARBA" id="ARBA00023015"/>
    </source>
</evidence>
<dbReference type="PANTHER" id="PTHR43537">
    <property type="entry name" value="TRANSCRIPTIONAL REGULATOR, GNTR FAMILY"/>
    <property type="match status" value="1"/>
</dbReference>
<dbReference type="InterPro" id="IPR036390">
    <property type="entry name" value="WH_DNA-bd_sf"/>
</dbReference>
<organism evidence="6 7">
    <name type="scientific">Paraburkholderia kirstenboschensis</name>
    <dbReference type="NCBI Taxonomy" id="1245436"/>
    <lineage>
        <taxon>Bacteria</taxon>
        <taxon>Pseudomonadati</taxon>
        <taxon>Pseudomonadota</taxon>
        <taxon>Betaproteobacteria</taxon>
        <taxon>Burkholderiales</taxon>
        <taxon>Burkholderiaceae</taxon>
        <taxon>Paraburkholderia</taxon>
    </lineage>
</organism>
<dbReference type="InterPro" id="IPR011711">
    <property type="entry name" value="GntR_C"/>
</dbReference>
<dbReference type="Proteomes" id="UP001302652">
    <property type="component" value="Chromosome 3"/>
</dbReference>
<dbReference type="InterPro" id="IPR008920">
    <property type="entry name" value="TF_FadR/GntR_C"/>
</dbReference>
<evidence type="ECO:0000256" key="4">
    <source>
        <dbReference type="SAM" id="MobiDB-lite"/>
    </source>
</evidence>
<protein>
    <submittedName>
        <fullName evidence="6">GntR family transcriptional regulator</fullName>
    </submittedName>
</protein>
<dbReference type="Gene3D" id="1.10.10.10">
    <property type="entry name" value="Winged helix-like DNA-binding domain superfamily/Winged helix DNA-binding domain"/>
    <property type="match status" value="1"/>
</dbReference>
<keyword evidence="3" id="KW-0804">Transcription</keyword>
<dbReference type="PROSITE" id="PS50949">
    <property type="entry name" value="HTH_GNTR"/>
    <property type="match status" value="1"/>
</dbReference>
<dbReference type="Gene3D" id="1.20.120.530">
    <property type="entry name" value="GntR ligand-binding domain-like"/>
    <property type="match status" value="1"/>
</dbReference>
<accession>A0ABZ0EAW1</accession>
<feature type="compositionally biased region" description="Basic residues" evidence="4">
    <location>
        <begin position="245"/>
        <end position="256"/>
    </location>
</feature>
<proteinExistence type="predicted"/>
<gene>
    <name evidence="6" type="ORF">RW095_02470</name>
</gene>
<dbReference type="RefSeq" id="WP_317016228.1">
    <property type="nucleotide sequence ID" value="NZ_CP136511.1"/>
</dbReference>
<feature type="region of interest" description="Disordered" evidence="4">
    <location>
        <begin position="229"/>
        <end position="256"/>
    </location>
</feature>